<keyword evidence="2" id="KW-1185">Reference proteome</keyword>
<evidence type="ECO:0000313" key="2">
    <source>
        <dbReference type="Proteomes" id="UP001163293"/>
    </source>
</evidence>
<gene>
    <name evidence="1" type="ORF">NL394_02250</name>
</gene>
<dbReference type="RefSeq" id="WP_021471144.1">
    <property type="nucleotide sequence ID" value="NZ_BDMH01000006.1"/>
</dbReference>
<name>A0AAX3EKN7_PAEUR</name>
<proteinExistence type="predicted"/>
<dbReference type="AlphaFoldDB" id="A0AAX3EKN7"/>
<reference evidence="1" key="1">
    <citation type="submission" date="2022-07" db="EMBL/GenBank/DDBJ databases">
        <authorList>
            <person name="Wu T."/>
        </authorList>
    </citation>
    <scope>NUCLEOTIDE SEQUENCE</scope>
    <source>
        <strain evidence="1">SD-1</strain>
    </source>
</reference>
<dbReference type="EMBL" id="CP101185">
    <property type="protein sequence ID" value="UYV98087.1"/>
    <property type="molecule type" value="Genomic_DNA"/>
</dbReference>
<protein>
    <submittedName>
        <fullName evidence="1">Uncharacterized protein</fullName>
    </submittedName>
</protein>
<organism evidence="1 2">
    <name type="scientific">Paenarthrobacter ureafaciens</name>
    <dbReference type="NCBI Taxonomy" id="37931"/>
    <lineage>
        <taxon>Bacteria</taxon>
        <taxon>Bacillati</taxon>
        <taxon>Actinomycetota</taxon>
        <taxon>Actinomycetes</taxon>
        <taxon>Micrococcales</taxon>
        <taxon>Micrococcaceae</taxon>
        <taxon>Paenarthrobacter</taxon>
    </lineage>
</organism>
<accession>A0AAX3EKN7</accession>
<evidence type="ECO:0000313" key="1">
    <source>
        <dbReference type="EMBL" id="UYV98087.1"/>
    </source>
</evidence>
<dbReference type="GeneID" id="79882453"/>
<sequence>MKARGAVLSRRSAHAATVADWRQLKVGERVEVIKYAHVIAAGLVEEVSLSGNVLWLEHSGPGVTEEGKELFMKSDGVILRRA</sequence>
<dbReference type="Proteomes" id="UP001163293">
    <property type="component" value="Chromosome"/>
</dbReference>